<dbReference type="Proteomes" id="UP000007350">
    <property type="component" value="Unassembled WGS sequence"/>
</dbReference>
<reference evidence="1 2" key="1">
    <citation type="journal article" date="2012" name="BMC Genomics">
        <title>Comparative genomic analysis of human infective Trypanosoma cruzi lineages with the bat-restricted subspecies T. cruzi marinkellei.</title>
        <authorList>
            <person name="Franzen O."/>
            <person name="Talavera-Lopez C."/>
            <person name="Ochaya S."/>
            <person name="Butler C.E."/>
            <person name="Messenger L.A."/>
            <person name="Lewis M.D."/>
            <person name="Llewellyn M.S."/>
            <person name="Marinkelle C.J."/>
            <person name="Tyler K.M."/>
            <person name="Miles M.A."/>
            <person name="Andersson B."/>
        </authorList>
    </citation>
    <scope>NUCLEOTIDE SEQUENCE [LARGE SCALE GENOMIC DNA]</scope>
    <source>
        <strain evidence="1 2">B7</strain>
    </source>
</reference>
<proteinExistence type="predicted"/>
<comment type="caution">
    <text evidence="1">The sequence shown here is derived from an EMBL/GenBank/DDBJ whole genome shotgun (WGS) entry which is preliminary data.</text>
</comment>
<keyword evidence="2" id="KW-1185">Reference proteome</keyword>
<organism evidence="1 2">
    <name type="scientific">Trypanosoma cruzi marinkellei</name>
    <dbReference type="NCBI Taxonomy" id="85056"/>
    <lineage>
        <taxon>Eukaryota</taxon>
        <taxon>Discoba</taxon>
        <taxon>Euglenozoa</taxon>
        <taxon>Kinetoplastea</taxon>
        <taxon>Metakinetoplastina</taxon>
        <taxon>Trypanosomatida</taxon>
        <taxon>Trypanosomatidae</taxon>
        <taxon>Trypanosoma</taxon>
        <taxon>Schizotrypanum</taxon>
    </lineage>
</organism>
<gene>
    <name evidence="1" type="ORF">MOQ_000022</name>
</gene>
<name>K2NXE7_TRYCR</name>
<evidence type="ECO:0000313" key="1">
    <source>
        <dbReference type="EMBL" id="EKF39746.1"/>
    </source>
</evidence>
<dbReference type="AlphaFoldDB" id="K2NXE7"/>
<accession>K2NXE7</accession>
<evidence type="ECO:0000313" key="2">
    <source>
        <dbReference type="Proteomes" id="UP000007350"/>
    </source>
</evidence>
<feature type="non-terminal residue" evidence="1">
    <location>
        <position position="64"/>
    </location>
</feature>
<protein>
    <submittedName>
        <fullName evidence="1">Uncharacterized protein</fullName>
    </submittedName>
</protein>
<sequence>MALKLKVEKSTFACRLLKSQRWAPVIQAKGSNEGFSGFIEAAELDDASKLTFTARYVMDDAQLY</sequence>
<dbReference type="EMBL" id="AHKC01000070">
    <property type="protein sequence ID" value="EKF39746.1"/>
    <property type="molecule type" value="Genomic_DNA"/>
</dbReference>